<dbReference type="Proteomes" id="UP000480410">
    <property type="component" value="Unassembled WGS sequence"/>
</dbReference>
<evidence type="ECO:0000313" key="2">
    <source>
        <dbReference type="Proteomes" id="UP000480410"/>
    </source>
</evidence>
<dbReference type="Pfam" id="PF14085">
    <property type="entry name" value="DUF4265"/>
    <property type="match status" value="1"/>
</dbReference>
<organism evidence="1 2">
    <name type="scientific">Pseudomonas brassicae</name>
    <dbReference type="NCBI Taxonomy" id="2708063"/>
    <lineage>
        <taxon>Bacteria</taxon>
        <taxon>Pseudomonadati</taxon>
        <taxon>Pseudomonadota</taxon>
        <taxon>Gammaproteobacteria</taxon>
        <taxon>Pseudomonadales</taxon>
        <taxon>Pseudomonadaceae</taxon>
        <taxon>Pseudomonas</taxon>
    </lineage>
</organism>
<gene>
    <name evidence="1" type="ORF">G3435_08145</name>
</gene>
<accession>A0A6M0CR04</accession>
<sequence>MQKIVFNLDVVDDYPPVGAERMWAEALPDGTFRVRNIPFYSHEVCLHDEVSATRSAEGLLHFEAMVKPSGNSTVRVIFFAAGYDSMLAVLETLTAMGCTWEGLKAHFFTLNIASSVSLDAVLELLEAQAEQGCLDYESGLLRQ</sequence>
<comment type="caution">
    <text evidence="1">The sequence shown here is derived from an EMBL/GenBank/DDBJ whole genome shotgun (WGS) entry which is preliminary data.</text>
</comment>
<dbReference type="AlphaFoldDB" id="A0A6M0CR04"/>
<name>A0A6M0CR04_9PSED</name>
<reference evidence="1 2" key="1">
    <citation type="submission" date="2020-02" db="EMBL/GenBank/DDBJ databases">
        <title>Broccoli isolated Pseudomonas sp.</title>
        <authorList>
            <person name="Fujikawa T."/>
            <person name="Sawada H."/>
        </authorList>
    </citation>
    <scope>NUCLEOTIDE SEQUENCE [LARGE SCALE GENOMIC DNA]</scope>
    <source>
        <strain evidence="1 2">MAFF212428</strain>
    </source>
</reference>
<dbReference type="InterPro" id="IPR025361">
    <property type="entry name" value="DUF4265"/>
</dbReference>
<protein>
    <submittedName>
        <fullName evidence="1">DUF4265 domain-containing protein</fullName>
    </submittedName>
</protein>
<dbReference type="EMBL" id="JAAHBV010000154">
    <property type="protein sequence ID" value="NER59946.1"/>
    <property type="molecule type" value="Genomic_DNA"/>
</dbReference>
<proteinExistence type="predicted"/>
<evidence type="ECO:0000313" key="1">
    <source>
        <dbReference type="EMBL" id="NER59946.1"/>
    </source>
</evidence>